<accession>A0ABV0XG55</accession>
<dbReference type="Proteomes" id="UP001469553">
    <property type="component" value="Unassembled WGS sequence"/>
</dbReference>
<dbReference type="EMBL" id="JAHRIP010001609">
    <property type="protein sequence ID" value="MEQ2280429.1"/>
    <property type="molecule type" value="Genomic_DNA"/>
</dbReference>
<evidence type="ECO:0000313" key="3">
    <source>
        <dbReference type="Proteomes" id="UP001469553"/>
    </source>
</evidence>
<organism evidence="2 3">
    <name type="scientific">Ameca splendens</name>
    <dbReference type="NCBI Taxonomy" id="208324"/>
    <lineage>
        <taxon>Eukaryota</taxon>
        <taxon>Metazoa</taxon>
        <taxon>Chordata</taxon>
        <taxon>Craniata</taxon>
        <taxon>Vertebrata</taxon>
        <taxon>Euteleostomi</taxon>
        <taxon>Actinopterygii</taxon>
        <taxon>Neopterygii</taxon>
        <taxon>Teleostei</taxon>
        <taxon>Neoteleostei</taxon>
        <taxon>Acanthomorphata</taxon>
        <taxon>Ovalentaria</taxon>
        <taxon>Atherinomorphae</taxon>
        <taxon>Cyprinodontiformes</taxon>
        <taxon>Goodeidae</taxon>
        <taxon>Ameca</taxon>
    </lineage>
</organism>
<evidence type="ECO:0000256" key="1">
    <source>
        <dbReference type="SAM" id="MobiDB-lite"/>
    </source>
</evidence>
<keyword evidence="3" id="KW-1185">Reference proteome</keyword>
<sequence>MSHQQQGLLNVEKKRVSETGELAELHTMFLLMQQESIHKLHLIRKRRRRLCKNNASTRPQVTVPCRRTKYSAVLALNHSSEPLFISGNTLPVQNHVQEPERALSRGGRTRGIRLVSH</sequence>
<proteinExistence type="predicted"/>
<name>A0ABV0XG55_9TELE</name>
<comment type="caution">
    <text evidence="2">The sequence shown here is derived from an EMBL/GenBank/DDBJ whole genome shotgun (WGS) entry which is preliminary data.</text>
</comment>
<protein>
    <submittedName>
        <fullName evidence="2">Uncharacterized protein</fullName>
    </submittedName>
</protein>
<gene>
    <name evidence="2" type="ORF">AMECASPLE_019724</name>
</gene>
<reference evidence="2 3" key="1">
    <citation type="submission" date="2021-06" db="EMBL/GenBank/DDBJ databases">
        <authorList>
            <person name="Palmer J.M."/>
        </authorList>
    </citation>
    <scope>NUCLEOTIDE SEQUENCE [LARGE SCALE GENOMIC DNA]</scope>
    <source>
        <strain evidence="2 3">AS_MEX2019</strain>
        <tissue evidence="2">Muscle</tissue>
    </source>
</reference>
<feature type="region of interest" description="Disordered" evidence="1">
    <location>
        <begin position="95"/>
        <end position="117"/>
    </location>
</feature>
<feature type="compositionally biased region" description="Basic residues" evidence="1">
    <location>
        <begin position="107"/>
        <end position="117"/>
    </location>
</feature>
<evidence type="ECO:0000313" key="2">
    <source>
        <dbReference type="EMBL" id="MEQ2280429.1"/>
    </source>
</evidence>